<keyword evidence="1" id="KW-0808">Transferase</keyword>
<dbReference type="GO" id="GO:0016301">
    <property type="term" value="F:kinase activity"/>
    <property type="evidence" value="ECO:0007669"/>
    <property type="project" value="UniProtKB-KW"/>
</dbReference>
<reference evidence="1 2" key="2">
    <citation type="journal article" date="2013" name="Genome Biol. Evol.">
        <title>Genome sequencing of Giardia lamblia genotypes A2 and B isolates (DH and GS) and comparative analysis with the genomes of genotypes A1 and E (WB and Pig).</title>
        <authorList>
            <person name="Adam R.D."/>
            <person name="Dahlstrom E.W."/>
            <person name="Martens C.A."/>
            <person name="Bruno D.P."/>
            <person name="Barbian K.D."/>
            <person name="Ricklefs S.M."/>
            <person name="Hernandez M.M."/>
            <person name="Narla N.P."/>
            <person name="Patel R.B."/>
            <person name="Porcella S.F."/>
            <person name="Nash T.E."/>
        </authorList>
    </citation>
    <scope>NUCLEOTIDE SEQUENCE [LARGE SCALE GENOMIC DNA]</scope>
    <source>
        <strain evidence="1 2">GS</strain>
    </source>
</reference>
<organism evidence="1 2">
    <name type="scientific">Giardia intestinalis</name>
    <name type="common">Giardia lamblia</name>
    <dbReference type="NCBI Taxonomy" id="5741"/>
    <lineage>
        <taxon>Eukaryota</taxon>
        <taxon>Metamonada</taxon>
        <taxon>Diplomonadida</taxon>
        <taxon>Hexamitidae</taxon>
        <taxon>Giardiinae</taxon>
        <taxon>Giardia</taxon>
    </lineage>
</organism>
<sequence length="51" mass="5657">MMDDTVIKSGTQIHSMTINARIFAIVVPAPDISLLQLGSIYNADNYIEFLD</sequence>
<accession>V6TTX3</accession>
<dbReference type="EMBL" id="AHHH01000109">
    <property type="protein sequence ID" value="ESU41792.1"/>
    <property type="molecule type" value="Genomic_DNA"/>
</dbReference>
<dbReference type="VEuPathDB" id="GiardiaDB:QR46_3131"/>
<dbReference type="Proteomes" id="UP000018040">
    <property type="component" value="Unassembled WGS sequence"/>
</dbReference>
<name>V6TTX3_GIAIN</name>
<reference evidence="2" key="1">
    <citation type="submission" date="2012-02" db="EMBL/GenBank/DDBJ databases">
        <title>Genome sequencing of Giardia lamblia Genotypes A2 and B isolates (DH and GS) and comparative analysis with the genomes of Genotypes A1 and E (WB and Pig).</title>
        <authorList>
            <person name="Adam R."/>
            <person name="Dahlstrom E."/>
            <person name="Martens C."/>
            <person name="Bruno D."/>
            <person name="Barbian K."/>
            <person name="Porcella S.F."/>
            <person name="Nash T."/>
        </authorList>
    </citation>
    <scope>NUCLEOTIDE SEQUENCE</scope>
    <source>
        <strain evidence="2">GS</strain>
    </source>
</reference>
<gene>
    <name evidence="1" type="ORF">GSB_151160</name>
</gene>
<protein>
    <submittedName>
        <fullName evidence="1">Casein kinase</fullName>
    </submittedName>
</protein>
<dbReference type="AlphaFoldDB" id="V6TTX3"/>
<comment type="caution">
    <text evidence="1">The sequence shown here is derived from an EMBL/GenBank/DDBJ whole genome shotgun (WGS) entry which is preliminary data.</text>
</comment>
<keyword evidence="1" id="KW-0418">Kinase</keyword>
<evidence type="ECO:0000313" key="2">
    <source>
        <dbReference type="Proteomes" id="UP000018040"/>
    </source>
</evidence>
<evidence type="ECO:0000313" key="1">
    <source>
        <dbReference type="EMBL" id="ESU41792.1"/>
    </source>
</evidence>
<proteinExistence type="predicted"/>